<protein>
    <submittedName>
        <fullName evidence="3">Ubiquitin-activating E1 FCCH domain-containing protein</fullName>
    </submittedName>
</protein>
<comment type="caution">
    <text evidence="3">The sequence shown here is derived from an EMBL/GenBank/DDBJ whole genome shotgun (WGS) entry which is preliminary data.</text>
</comment>
<evidence type="ECO:0000256" key="1">
    <source>
        <dbReference type="SAM" id="Phobius"/>
    </source>
</evidence>
<keyword evidence="1" id="KW-0812">Transmembrane</keyword>
<evidence type="ECO:0000313" key="4">
    <source>
        <dbReference type="Proteomes" id="UP001501352"/>
    </source>
</evidence>
<reference evidence="3 4" key="1">
    <citation type="journal article" date="2019" name="Int. J. Syst. Evol. Microbiol.">
        <title>The Global Catalogue of Microorganisms (GCM) 10K type strain sequencing project: providing services to taxonomists for standard genome sequencing and annotation.</title>
        <authorList>
            <consortium name="The Broad Institute Genomics Platform"/>
            <consortium name="The Broad Institute Genome Sequencing Center for Infectious Disease"/>
            <person name="Wu L."/>
            <person name="Ma J."/>
        </authorList>
    </citation>
    <scope>NUCLEOTIDE SEQUENCE [LARGE SCALE GENOMIC DNA]</scope>
    <source>
        <strain evidence="3 4">JCM 12928</strain>
    </source>
</reference>
<evidence type="ECO:0000259" key="2">
    <source>
        <dbReference type="PROSITE" id="PS50234"/>
    </source>
</evidence>
<dbReference type="Pfam" id="PF13400">
    <property type="entry name" value="Tad"/>
    <property type="match status" value="1"/>
</dbReference>
<dbReference type="InterPro" id="IPR032418">
    <property type="entry name" value="E1_FCCH"/>
</dbReference>
<dbReference type="PROSITE" id="PS50234">
    <property type="entry name" value="VWFA"/>
    <property type="match status" value="1"/>
</dbReference>
<keyword evidence="1" id="KW-0472">Membrane</keyword>
<feature type="transmembrane region" description="Helical" evidence="1">
    <location>
        <begin position="29"/>
        <end position="48"/>
    </location>
</feature>
<dbReference type="InterPro" id="IPR042302">
    <property type="entry name" value="E1_FCCH_sf"/>
</dbReference>
<proteinExistence type="predicted"/>
<gene>
    <name evidence="3" type="ORF">GCM10009422_09720</name>
</gene>
<dbReference type="Gene3D" id="2.40.30.180">
    <property type="entry name" value="Ubiquitin-activating enzyme E1, FCCH domain"/>
    <property type="match status" value="2"/>
</dbReference>
<organism evidence="3 4">
    <name type="scientific">Brevundimonas kwangchunensis</name>
    <dbReference type="NCBI Taxonomy" id="322163"/>
    <lineage>
        <taxon>Bacteria</taxon>
        <taxon>Pseudomonadati</taxon>
        <taxon>Pseudomonadota</taxon>
        <taxon>Alphaproteobacteria</taxon>
        <taxon>Caulobacterales</taxon>
        <taxon>Caulobacteraceae</taxon>
        <taxon>Brevundimonas</taxon>
    </lineage>
</organism>
<evidence type="ECO:0000313" key="3">
    <source>
        <dbReference type="EMBL" id="GAA0616664.1"/>
    </source>
</evidence>
<dbReference type="InterPro" id="IPR036465">
    <property type="entry name" value="vWFA_dom_sf"/>
</dbReference>
<feature type="domain" description="VWFA" evidence="2">
    <location>
        <begin position="161"/>
        <end position="209"/>
    </location>
</feature>
<keyword evidence="4" id="KW-1185">Reference proteome</keyword>
<sequence length="630" mass="67183">MNLLNWADGAFREVRAFARRFASETRGNVAMIFGISLPVLILMTMGGVDINRASTVRVNLQDALDAAALTAARSPYTTNAEIQRVGMAALKANLKNYPDIMLREADTTFVLSSDDVVIADSKVDVKTIVANIFLPPYGKFMDDYIPVGAHSEVDRSSKNLEVALVLDITGSMSGSKITTLKEAARDLVDTVVQAQQTPFYSRMSIIPYSMGVNLGTYANTARGTLTGSTNITNAAWTTGSSKSITNITRASPGVITSNGHGFVTGDFVWISEVLNMTQINDRAYRVVRINDNTFSLQVAYSGSWYDLSTTSGNGFSSYWGGGIARKCLTADCSVVVTSNNHGVGNGEGVYITGVRGMTQLNDTPWIASRIDSNSYSIGVNGANWGTYSSGGASWCGRDGCTWRVFASANGNRLRALPSSTCVSERAGSNAYTDAYVTSGRVGTNYVADNNPCPASQILPLSSNKTTLKNLINNMAIGGSTAGQIGAAWGWYTVSPNFGAMWGQTPAEYNTARTLKAVILMTDGEFNTPYNAGVIASDAGSGSGNLGDHINQRATNGNPFDQTENLCAAMKARGIIVYTVGFQVSDEGRAAELMQDCATSADYAFLPSNSTELKDAFAAIGRNITQLRISR</sequence>
<dbReference type="InterPro" id="IPR028087">
    <property type="entry name" value="Tad_N"/>
</dbReference>
<dbReference type="Pfam" id="PF16190">
    <property type="entry name" value="E1_FCCH"/>
    <property type="match status" value="1"/>
</dbReference>
<dbReference type="Proteomes" id="UP001501352">
    <property type="component" value="Unassembled WGS sequence"/>
</dbReference>
<dbReference type="RefSeq" id="WP_343791265.1">
    <property type="nucleotide sequence ID" value="NZ_BAAAGA010000002.1"/>
</dbReference>
<name>A0ABN1GQL8_9CAUL</name>
<keyword evidence="1" id="KW-1133">Transmembrane helix</keyword>
<dbReference type="EMBL" id="BAAAGA010000002">
    <property type="protein sequence ID" value="GAA0616664.1"/>
    <property type="molecule type" value="Genomic_DNA"/>
</dbReference>
<dbReference type="InterPro" id="IPR002035">
    <property type="entry name" value="VWF_A"/>
</dbReference>
<dbReference type="SUPFAM" id="SSF53300">
    <property type="entry name" value="vWA-like"/>
    <property type="match status" value="1"/>
</dbReference>
<accession>A0ABN1GQL8</accession>
<dbReference type="Gene3D" id="3.40.50.410">
    <property type="entry name" value="von Willebrand factor, type A domain"/>
    <property type="match status" value="1"/>
</dbReference>